<dbReference type="Proteomes" id="UP000504608">
    <property type="component" value="Unplaced"/>
</dbReference>
<accession>A0A6J1JXQ0</accession>
<reference evidence="3" key="1">
    <citation type="submission" date="2025-08" db="UniProtKB">
        <authorList>
            <consortium name="RefSeq"/>
        </authorList>
    </citation>
    <scope>IDENTIFICATION</scope>
    <source>
        <tissue evidence="3">Young leaves</tissue>
    </source>
</reference>
<dbReference type="GeneID" id="111488440"/>
<feature type="region of interest" description="Disordered" evidence="1">
    <location>
        <begin position="65"/>
        <end position="88"/>
    </location>
</feature>
<evidence type="ECO:0000313" key="2">
    <source>
        <dbReference type="Proteomes" id="UP000504608"/>
    </source>
</evidence>
<dbReference type="OrthoDB" id="999321at2759"/>
<organism evidence="2 3">
    <name type="scientific">Cucurbita maxima</name>
    <name type="common">Pumpkin</name>
    <name type="synonym">Winter squash</name>
    <dbReference type="NCBI Taxonomy" id="3661"/>
    <lineage>
        <taxon>Eukaryota</taxon>
        <taxon>Viridiplantae</taxon>
        <taxon>Streptophyta</taxon>
        <taxon>Embryophyta</taxon>
        <taxon>Tracheophyta</taxon>
        <taxon>Spermatophyta</taxon>
        <taxon>Magnoliopsida</taxon>
        <taxon>eudicotyledons</taxon>
        <taxon>Gunneridae</taxon>
        <taxon>Pentapetalae</taxon>
        <taxon>rosids</taxon>
        <taxon>fabids</taxon>
        <taxon>Cucurbitales</taxon>
        <taxon>Cucurbitaceae</taxon>
        <taxon>Cucurbiteae</taxon>
        <taxon>Cucurbita</taxon>
    </lineage>
</organism>
<sequence>MMMEIRHLEGMAETAAVFLLVQILVYLILSKSSHVFSKNTKRSLSFRQVRSLSIRRIMAALSDFPSGAGDPDESRGNVEQCSMKAVLK</sequence>
<evidence type="ECO:0000256" key="1">
    <source>
        <dbReference type="SAM" id="MobiDB-lite"/>
    </source>
</evidence>
<dbReference type="PANTHER" id="PTHR34268:SF8">
    <property type="entry name" value="FAE DOMAIN-CONTAINING PROTEIN"/>
    <property type="match status" value="1"/>
</dbReference>
<protein>
    <submittedName>
        <fullName evidence="3">Uncharacterized protein LOC111488440</fullName>
    </submittedName>
</protein>
<dbReference type="PANTHER" id="PTHR34268">
    <property type="entry name" value="OS01G0321850 PROTEIN"/>
    <property type="match status" value="1"/>
</dbReference>
<name>A0A6J1JXQ0_CUCMA</name>
<dbReference type="KEGG" id="cmax:111488440"/>
<keyword evidence="2" id="KW-1185">Reference proteome</keyword>
<evidence type="ECO:0000313" key="3">
    <source>
        <dbReference type="RefSeq" id="XP_022991948.1"/>
    </source>
</evidence>
<proteinExistence type="predicted"/>
<gene>
    <name evidence="3" type="primary">LOC111488440</name>
</gene>
<dbReference type="RefSeq" id="XP_022991948.1">
    <property type="nucleotide sequence ID" value="XM_023136180.1"/>
</dbReference>
<dbReference type="AlphaFoldDB" id="A0A6J1JXQ0"/>